<keyword evidence="2" id="KW-0472">Membrane</keyword>
<organism evidence="3">
    <name type="scientific">Cellulosimicrobium sp. ES-005</name>
    <dbReference type="NCBI Taxonomy" id="3163031"/>
    <lineage>
        <taxon>Bacteria</taxon>
        <taxon>Bacillati</taxon>
        <taxon>Actinomycetota</taxon>
        <taxon>Actinomycetes</taxon>
        <taxon>Micrococcales</taxon>
        <taxon>Promicromonosporaceae</taxon>
        <taxon>Cellulosimicrobium</taxon>
    </lineage>
</organism>
<proteinExistence type="predicted"/>
<gene>
    <name evidence="3" type="ORF">ABRQ22_07750</name>
</gene>
<feature type="transmembrane region" description="Helical" evidence="2">
    <location>
        <begin position="49"/>
        <end position="70"/>
    </location>
</feature>
<feature type="region of interest" description="Disordered" evidence="1">
    <location>
        <begin position="73"/>
        <end position="93"/>
    </location>
</feature>
<evidence type="ECO:0000256" key="2">
    <source>
        <dbReference type="SAM" id="Phobius"/>
    </source>
</evidence>
<evidence type="ECO:0000256" key="1">
    <source>
        <dbReference type="SAM" id="MobiDB-lite"/>
    </source>
</evidence>
<protein>
    <submittedName>
        <fullName evidence="3">NDUFA4 family protein</fullName>
    </submittedName>
</protein>
<accession>A0AAU8G3U6</accession>
<keyword evidence="2" id="KW-1133">Transmembrane helix</keyword>
<keyword evidence="2" id="KW-0812">Transmembrane</keyword>
<reference evidence="3" key="1">
    <citation type="submission" date="2024-06" db="EMBL/GenBank/DDBJ databases">
        <title>Complete genome sequence of the cellulolytic actinobacterium, Cellulosimicrobium ES-005.</title>
        <authorList>
            <person name="Matthews C.T."/>
            <person name="Underwood K.D."/>
            <person name="Ghanchi K.M."/>
            <person name="Fields S.D."/>
            <person name="Gardner S.G."/>
        </authorList>
    </citation>
    <scope>NUCLEOTIDE SEQUENCE</scope>
    <source>
        <strain evidence="3">ES-005</strain>
    </source>
</reference>
<name>A0AAU8G3U6_9MICO</name>
<dbReference type="RefSeq" id="WP_253049887.1">
    <property type="nucleotide sequence ID" value="NZ_CP159290.1"/>
</dbReference>
<dbReference type="AlphaFoldDB" id="A0AAU8G3U6"/>
<evidence type="ECO:0000313" key="3">
    <source>
        <dbReference type="EMBL" id="XCH31565.1"/>
    </source>
</evidence>
<feature type="compositionally biased region" description="Basic and acidic residues" evidence="1">
    <location>
        <begin position="74"/>
        <end position="93"/>
    </location>
</feature>
<sequence length="93" mass="10118">MPPRLTPRTMLWTGLALAVVGELFRSVLLPRVMFSVPVPLGVLEAASVLLHVVFTGGIVLAAGSFLVRALQPDDSPRKEATPTPWEDRDNRLS</sequence>
<dbReference type="EMBL" id="CP159290">
    <property type="protein sequence ID" value="XCH31565.1"/>
    <property type="molecule type" value="Genomic_DNA"/>
</dbReference>